<feature type="region of interest" description="Disordered" evidence="1">
    <location>
        <begin position="129"/>
        <end position="154"/>
    </location>
</feature>
<reference evidence="2 3" key="1">
    <citation type="submission" date="2015-04" db="EMBL/GenBank/DDBJ databases">
        <title>Genome sequence of Ceratocystis platani, a major pathogen of plane trees.</title>
        <authorList>
            <person name="Belbahri L."/>
        </authorList>
    </citation>
    <scope>NUCLEOTIDE SEQUENCE [LARGE SCALE GENOMIC DNA]</scope>
    <source>
        <strain evidence="2 3">CFO</strain>
    </source>
</reference>
<sequence>MCFHNWSRYTSCGHTTYLNSLLCGHGVGILRTKVPATSLREAATYRTREHIPASDTQICHPEDVKLFDAIAQTDHSNLVELLRQRHKAGQPVFACHERRRDITTIVADQACPNCRSIFDGLRARAQQSSRPRKWEWTSREGSGPCAASPRPSLEETYDFEPEGVYRQTSGSSSNSEGSWWTINRLSRTHSGYRSMGTAVESILEVDEEADRLVGDAPVRRVQEDVVEGGDYEASVPLSEELTKGLSEEFVLEPPVVPIDPPLLTLTKAPADHPAEQAVPVEESLLEGAIASQPSDWESADEDDDFETNDVYGLHGQGDFKLSLASGILSQKRRVKSVSCTQVHMNSGKPAYTDVIRPISKSCVDLSSMPSFPCISQTVEGTLGY</sequence>
<proteinExistence type="predicted"/>
<evidence type="ECO:0000313" key="3">
    <source>
        <dbReference type="Proteomes" id="UP000034841"/>
    </source>
</evidence>
<gene>
    <name evidence="2" type="ORF">CFO_g5385</name>
</gene>
<dbReference type="AlphaFoldDB" id="A0A0F8D815"/>
<name>A0A0F8D815_CERFI</name>
<organism evidence="2 3">
    <name type="scientific">Ceratocystis fimbriata f. sp. platani</name>
    <dbReference type="NCBI Taxonomy" id="88771"/>
    <lineage>
        <taxon>Eukaryota</taxon>
        <taxon>Fungi</taxon>
        <taxon>Dikarya</taxon>
        <taxon>Ascomycota</taxon>
        <taxon>Pezizomycotina</taxon>
        <taxon>Sordariomycetes</taxon>
        <taxon>Hypocreomycetidae</taxon>
        <taxon>Microascales</taxon>
        <taxon>Ceratocystidaceae</taxon>
        <taxon>Ceratocystis</taxon>
    </lineage>
</organism>
<accession>A0A0F8D815</accession>
<protein>
    <submittedName>
        <fullName evidence="2">Uncharacterized protein</fullName>
    </submittedName>
</protein>
<dbReference type="EMBL" id="LBBL01000481">
    <property type="protein sequence ID" value="KKF92264.1"/>
    <property type="molecule type" value="Genomic_DNA"/>
</dbReference>
<dbReference type="Proteomes" id="UP000034841">
    <property type="component" value="Unassembled WGS sequence"/>
</dbReference>
<evidence type="ECO:0000313" key="2">
    <source>
        <dbReference type="EMBL" id="KKF92264.1"/>
    </source>
</evidence>
<comment type="caution">
    <text evidence="2">The sequence shown here is derived from an EMBL/GenBank/DDBJ whole genome shotgun (WGS) entry which is preliminary data.</text>
</comment>
<evidence type="ECO:0000256" key="1">
    <source>
        <dbReference type="SAM" id="MobiDB-lite"/>
    </source>
</evidence>
<keyword evidence="3" id="KW-1185">Reference proteome</keyword>